<protein>
    <submittedName>
        <fullName evidence="2">NAD(P)H-binding protein</fullName>
    </submittedName>
</protein>
<dbReference type="RefSeq" id="WP_404615818.1">
    <property type="nucleotide sequence ID" value="NZ_JADIKK010000008.1"/>
</dbReference>
<keyword evidence="3" id="KW-1185">Reference proteome</keyword>
<evidence type="ECO:0000259" key="1">
    <source>
        <dbReference type="Pfam" id="PF13460"/>
    </source>
</evidence>
<dbReference type="Gene3D" id="3.40.50.720">
    <property type="entry name" value="NAD(P)-binding Rossmann-like Domain"/>
    <property type="match status" value="1"/>
</dbReference>
<accession>A0ABW8J9G3</accession>
<reference evidence="2 3" key="1">
    <citation type="submission" date="2020-10" db="EMBL/GenBank/DDBJ databases">
        <title>Phylogeny of dyella-like bacteria.</title>
        <authorList>
            <person name="Fu J."/>
        </authorList>
    </citation>
    <scope>NUCLEOTIDE SEQUENCE [LARGE SCALE GENOMIC DNA]</scope>
    <source>
        <strain evidence="2 3">KACC 19113</strain>
    </source>
</reference>
<comment type="caution">
    <text evidence="2">The sequence shown here is derived from an EMBL/GenBank/DDBJ whole genome shotgun (WGS) entry which is preliminary data.</text>
</comment>
<dbReference type="Pfam" id="PF13460">
    <property type="entry name" value="NAD_binding_10"/>
    <property type="match status" value="1"/>
</dbReference>
<dbReference type="EMBL" id="JADIKK010000008">
    <property type="protein sequence ID" value="MFK2878935.1"/>
    <property type="molecule type" value="Genomic_DNA"/>
</dbReference>
<evidence type="ECO:0000313" key="2">
    <source>
        <dbReference type="EMBL" id="MFK2878935.1"/>
    </source>
</evidence>
<gene>
    <name evidence="2" type="ORF">ISP25_17860</name>
</gene>
<proteinExistence type="predicted"/>
<organism evidence="2 3">
    <name type="scientific">Rhodanobacter hydrolyticus</name>
    <dbReference type="NCBI Taxonomy" id="2250595"/>
    <lineage>
        <taxon>Bacteria</taxon>
        <taxon>Pseudomonadati</taxon>
        <taxon>Pseudomonadota</taxon>
        <taxon>Gammaproteobacteria</taxon>
        <taxon>Lysobacterales</taxon>
        <taxon>Rhodanobacteraceae</taxon>
        <taxon>Rhodanobacter</taxon>
    </lineage>
</organism>
<dbReference type="InterPro" id="IPR051783">
    <property type="entry name" value="NAD(P)-dependent_oxidoreduct"/>
</dbReference>
<feature type="domain" description="NAD(P)-binding" evidence="1">
    <location>
        <begin position="11"/>
        <end position="130"/>
    </location>
</feature>
<dbReference type="InterPro" id="IPR036291">
    <property type="entry name" value="NAD(P)-bd_dom_sf"/>
</dbReference>
<sequence length="314" mass="34685">MNTSKTALILGATGGAGGAIAAALLRRGWTVRALVRNADRPGLDPRIEWREGDAMHASDVARAAAGVDVLVHAVNPPGYRDWDKLVLPMLDNSLAAARANAARLVLPGTVYNYGPDAFPLLAEDDPQQPLTRKGAIRVAMERRLAEATDVRSLTLRCGDFFGPRAGNNWFAAMIKPGRPARSLLYPGRHGLPHAWAYLPDVGETVARLLEREGELERHARFHFAGHHVDEAALLAAVRRTTGNAALPLRAFPWWLTWLAAPFVVMLRELREMRYLWSEPLQLDNRRLLAWLGEEPHTPLDQAVEATLRSFGCLK</sequence>
<evidence type="ECO:0000313" key="3">
    <source>
        <dbReference type="Proteomes" id="UP001620339"/>
    </source>
</evidence>
<dbReference type="SUPFAM" id="SSF51735">
    <property type="entry name" value="NAD(P)-binding Rossmann-fold domains"/>
    <property type="match status" value="1"/>
</dbReference>
<dbReference type="Proteomes" id="UP001620339">
    <property type="component" value="Unassembled WGS sequence"/>
</dbReference>
<name>A0ABW8J9G3_9GAMM</name>
<dbReference type="InterPro" id="IPR016040">
    <property type="entry name" value="NAD(P)-bd_dom"/>
</dbReference>
<dbReference type="PANTHER" id="PTHR48079">
    <property type="entry name" value="PROTEIN YEEZ"/>
    <property type="match status" value="1"/>
</dbReference>
<dbReference type="PANTHER" id="PTHR48079:SF6">
    <property type="entry name" value="NAD(P)-BINDING DOMAIN-CONTAINING PROTEIN-RELATED"/>
    <property type="match status" value="1"/>
</dbReference>